<feature type="non-terminal residue" evidence="2">
    <location>
        <position position="1"/>
    </location>
</feature>
<dbReference type="InterPro" id="IPR052575">
    <property type="entry name" value="SSU_processome_comp_20"/>
</dbReference>
<dbReference type="PANTHER" id="PTHR17695:SF11">
    <property type="entry name" value="SMALL SUBUNIT PROCESSOME COMPONENT 20 HOMOLOG"/>
    <property type="match status" value="1"/>
</dbReference>
<dbReference type="InterPro" id="IPR011430">
    <property type="entry name" value="UTP20_N"/>
</dbReference>
<organism evidence="2 3">
    <name type="scientific">Perkinsus olseni</name>
    <name type="common">Perkinsus atlanticus</name>
    <dbReference type="NCBI Taxonomy" id="32597"/>
    <lineage>
        <taxon>Eukaryota</taxon>
        <taxon>Sar</taxon>
        <taxon>Alveolata</taxon>
        <taxon>Perkinsozoa</taxon>
        <taxon>Perkinsea</taxon>
        <taxon>Perkinsida</taxon>
        <taxon>Perkinsidae</taxon>
        <taxon>Perkinsus</taxon>
    </lineage>
</organism>
<dbReference type="GO" id="GO:0030686">
    <property type="term" value="C:90S preribosome"/>
    <property type="evidence" value="ECO:0007669"/>
    <property type="project" value="TreeGrafter"/>
</dbReference>
<proteinExistence type="predicted"/>
<comment type="caution">
    <text evidence="2">The sequence shown here is derived from an EMBL/GenBank/DDBJ whole genome shotgun (WGS) entry which is preliminary data.</text>
</comment>
<protein>
    <submittedName>
        <fullName evidence="2">U3 snoRNP protein</fullName>
    </submittedName>
</protein>
<accession>A0A7J6RVH7</accession>
<dbReference type="AlphaFoldDB" id="A0A7J6RVH7"/>
<dbReference type="Proteomes" id="UP000553632">
    <property type="component" value="Unassembled WGS sequence"/>
</dbReference>
<evidence type="ECO:0000313" key="3">
    <source>
        <dbReference type="Proteomes" id="UP000553632"/>
    </source>
</evidence>
<evidence type="ECO:0000259" key="1">
    <source>
        <dbReference type="Pfam" id="PF07539"/>
    </source>
</evidence>
<sequence>CLDVLKGRYEYDTTVGGPTASVAQVSDLLDCLISVAKDRAFICPEAMEGELSRMAVEHLLGDSSLGHDKRRAGMATIGLRLLLQCRGWKDTLKKYKKEVLMLTDDKTFRDGLLKIPLGEGGDQSVDEDDTVNRIADEDRPKVVTVIYRILLGKLSAKGGGIDKHGQTQATRRGQILTYIAGGRVEDLAIFLDAM</sequence>
<dbReference type="PANTHER" id="PTHR17695">
    <property type="entry name" value="SMALL SUBUNIT PROCESSOME COMPONENT 20 HOMOLOG"/>
    <property type="match status" value="1"/>
</dbReference>
<dbReference type="GO" id="GO:0032040">
    <property type="term" value="C:small-subunit processome"/>
    <property type="evidence" value="ECO:0007669"/>
    <property type="project" value="TreeGrafter"/>
</dbReference>
<keyword evidence="3" id="KW-1185">Reference proteome</keyword>
<dbReference type="EMBL" id="JABANO010022749">
    <property type="protein sequence ID" value="KAF4724677.1"/>
    <property type="molecule type" value="Genomic_DNA"/>
</dbReference>
<evidence type="ECO:0000313" key="2">
    <source>
        <dbReference type="EMBL" id="KAF4724677.1"/>
    </source>
</evidence>
<reference evidence="2 3" key="1">
    <citation type="submission" date="2020-04" db="EMBL/GenBank/DDBJ databases">
        <title>Perkinsus olseni comparative genomics.</title>
        <authorList>
            <person name="Bogema D.R."/>
        </authorList>
    </citation>
    <scope>NUCLEOTIDE SEQUENCE [LARGE SCALE GENOMIC DNA]</scope>
    <source>
        <strain evidence="2 3">ATCC PRA-207</strain>
    </source>
</reference>
<feature type="non-terminal residue" evidence="2">
    <location>
        <position position="194"/>
    </location>
</feature>
<name>A0A7J6RVH7_PEROL</name>
<feature type="domain" description="U3 small nucleolar RNA-associated protein 20 N-terminal" evidence="1">
    <location>
        <begin position="88"/>
        <end position="193"/>
    </location>
</feature>
<gene>
    <name evidence="2" type="primary">UTP20_3</name>
    <name evidence="2" type="ORF">FOZ63_018614</name>
</gene>
<dbReference type="Pfam" id="PF07539">
    <property type="entry name" value="UTP20_N"/>
    <property type="match status" value="1"/>
</dbReference>